<accession>A0A9P6AX79</accession>
<keyword evidence="1" id="KW-0812">Transmembrane</keyword>
<gene>
    <name evidence="2" type="ORF">BS47DRAFT_1344722</name>
</gene>
<keyword evidence="1" id="KW-0472">Membrane</keyword>
<dbReference type="EMBL" id="MU128978">
    <property type="protein sequence ID" value="KAF9513015.1"/>
    <property type="molecule type" value="Genomic_DNA"/>
</dbReference>
<sequence>MFEIDSSPKSGLLVISRGTSILLLTVYVGCLVFQLKTHACLFQAPPSLGEQEEGESMSMISAALS</sequence>
<comment type="caution">
    <text evidence="2">The sequence shown here is derived from an EMBL/GenBank/DDBJ whole genome shotgun (WGS) entry which is preliminary data.</text>
</comment>
<proteinExistence type="predicted"/>
<evidence type="ECO:0000313" key="2">
    <source>
        <dbReference type="EMBL" id="KAF9513015.1"/>
    </source>
</evidence>
<dbReference type="OrthoDB" id="1699231at2759"/>
<reference evidence="2" key="1">
    <citation type="journal article" date="2020" name="Nat. Commun.">
        <title>Large-scale genome sequencing of mycorrhizal fungi provides insights into the early evolution of symbiotic traits.</title>
        <authorList>
            <person name="Miyauchi S."/>
            <person name="Kiss E."/>
            <person name="Kuo A."/>
            <person name="Drula E."/>
            <person name="Kohler A."/>
            <person name="Sanchez-Garcia M."/>
            <person name="Morin E."/>
            <person name="Andreopoulos B."/>
            <person name="Barry K.W."/>
            <person name="Bonito G."/>
            <person name="Buee M."/>
            <person name="Carver A."/>
            <person name="Chen C."/>
            <person name="Cichocki N."/>
            <person name="Clum A."/>
            <person name="Culley D."/>
            <person name="Crous P.W."/>
            <person name="Fauchery L."/>
            <person name="Girlanda M."/>
            <person name="Hayes R.D."/>
            <person name="Keri Z."/>
            <person name="LaButti K."/>
            <person name="Lipzen A."/>
            <person name="Lombard V."/>
            <person name="Magnuson J."/>
            <person name="Maillard F."/>
            <person name="Murat C."/>
            <person name="Nolan M."/>
            <person name="Ohm R.A."/>
            <person name="Pangilinan J."/>
            <person name="Pereira M.F."/>
            <person name="Perotto S."/>
            <person name="Peter M."/>
            <person name="Pfister S."/>
            <person name="Riley R."/>
            <person name="Sitrit Y."/>
            <person name="Stielow J.B."/>
            <person name="Szollosi G."/>
            <person name="Zifcakova L."/>
            <person name="Stursova M."/>
            <person name="Spatafora J.W."/>
            <person name="Tedersoo L."/>
            <person name="Vaario L.M."/>
            <person name="Yamada A."/>
            <person name="Yan M."/>
            <person name="Wang P."/>
            <person name="Xu J."/>
            <person name="Bruns T."/>
            <person name="Baldrian P."/>
            <person name="Vilgalys R."/>
            <person name="Dunand C."/>
            <person name="Henrissat B."/>
            <person name="Grigoriev I.V."/>
            <person name="Hibbett D."/>
            <person name="Nagy L.G."/>
            <person name="Martin F.M."/>
        </authorList>
    </citation>
    <scope>NUCLEOTIDE SEQUENCE</scope>
    <source>
        <strain evidence="2">UP504</strain>
    </source>
</reference>
<organism evidence="2 3">
    <name type="scientific">Hydnum rufescens UP504</name>
    <dbReference type="NCBI Taxonomy" id="1448309"/>
    <lineage>
        <taxon>Eukaryota</taxon>
        <taxon>Fungi</taxon>
        <taxon>Dikarya</taxon>
        <taxon>Basidiomycota</taxon>
        <taxon>Agaricomycotina</taxon>
        <taxon>Agaricomycetes</taxon>
        <taxon>Cantharellales</taxon>
        <taxon>Hydnaceae</taxon>
        <taxon>Hydnum</taxon>
    </lineage>
</organism>
<feature type="transmembrane region" description="Helical" evidence="1">
    <location>
        <begin position="12"/>
        <end position="33"/>
    </location>
</feature>
<evidence type="ECO:0000313" key="3">
    <source>
        <dbReference type="Proteomes" id="UP000886523"/>
    </source>
</evidence>
<evidence type="ECO:0000256" key="1">
    <source>
        <dbReference type="SAM" id="Phobius"/>
    </source>
</evidence>
<keyword evidence="1" id="KW-1133">Transmembrane helix</keyword>
<name>A0A9P6AX79_9AGAM</name>
<keyword evidence="3" id="KW-1185">Reference proteome</keyword>
<dbReference type="AlphaFoldDB" id="A0A9P6AX79"/>
<protein>
    <submittedName>
        <fullName evidence="2">Uncharacterized protein</fullName>
    </submittedName>
</protein>
<dbReference type="Proteomes" id="UP000886523">
    <property type="component" value="Unassembled WGS sequence"/>
</dbReference>